<protein>
    <submittedName>
        <fullName evidence="1">Uncharacterized protein</fullName>
    </submittedName>
</protein>
<dbReference type="Proteomes" id="UP001234989">
    <property type="component" value="Chromosome 6"/>
</dbReference>
<name>A0AAF0R3A3_SOLVR</name>
<sequence>MIDEINSSSSRNIERSLILLFHLVYRGSGVDSGWLGLDGAGPSTGIRSASLGRVQTVMRHLAAVGETYAQTALEDAAWNLWSMRASQAGTSSSAIPPAGSVRHVGGAGGLHLRTTSRATNNNIPNIHTMVETVREVLPHIPDEIIFELSLILHSCFDASFKIAIKSDKFEFAGFTENALENFSGRKAPKEPSGMLIEVISVMLFHMKIYENEDVKTTLPQADSDMLDEGDHEVLDTP</sequence>
<organism evidence="1 2">
    <name type="scientific">Solanum verrucosum</name>
    <dbReference type="NCBI Taxonomy" id="315347"/>
    <lineage>
        <taxon>Eukaryota</taxon>
        <taxon>Viridiplantae</taxon>
        <taxon>Streptophyta</taxon>
        <taxon>Embryophyta</taxon>
        <taxon>Tracheophyta</taxon>
        <taxon>Spermatophyta</taxon>
        <taxon>Magnoliopsida</taxon>
        <taxon>eudicotyledons</taxon>
        <taxon>Gunneridae</taxon>
        <taxon>Pentapetalae</taxon>
        <taxon>asterids</taxon>
        <taxon>lamiids</taxon>
        <taxon>Solanales</taxon>
        <taxon>Solanaceae</taxon>
        <taxon>Solanoideae</taxon>
        <taxon>Solaneae</taxon>
        <taxon>Solanum</taxon>
    </lineage>
</organism>
<evidence type="ECO:0000313" key="2">
    <source>
        <dbReference type="Proteomes" id="UP001234989"/>
    </source>
</evidence>
<gene>
    <name evidence="1" type="ORF">MTR67_027253</name>
</gene>
<dbReference type="AlphaFoldDB" id="A0AAF0R3A3"/>
<dbReference type="EMBL" id="CP133617">
    <property type="protein sequence ID" value="WMV33868.1"/>
    <property type="molecule type" value="Genomic_DNA"/>
</dbReference>
<proteinExistence type="predicted"/>
<keyword evidence="2" id="KW-1185">Reference proteome</keyword>
<evidence type="ECO:0000313" key="1">
    <source>
        <dbReference type="EMBL" id="WMV33868.1"/>
    </source>
</evidence>
<accession>A0AAF0R3A3</accession>
<reference evidence="1" key="1">
    <citation type="submission" date="2023-08" db="EMBL/GenBank/DDBJ databases">
        <title>A de novo genome assembly of Solanum verrucosum Schlechtendal, a Mexican diploid species geographically isolated from the other diploid A-genome species in potato relatives.</title>
        <authorList>
            <person name="Hosaka K."/>
        </authorList>
    </citation>
    <scope>NUCLEOTIDE SEQUENCE</scope>
    <source>
        <tissue evidence="1">Young leaves</tissue>
    </source>
</reference>